<dbReference type="KEGG" id="nli:G3M70_04550"/>
<evidence type="ECO:0000256" key="1">
    <source>
        <dbReference type="ARBA" id="ARBA00038494"/>
    </source>
</evidence>
<dbReference type="CDD" id="cd00761">
    <property type="entry name" value="Glyco_tranf_GTA_type"/>
    <property type="match status" value="1"/>
</dbReference>
<reference evidence="3 4" key="1">
    <citation type="submission" date="2020-02" db="EMBL/GenBank/DDBJ databases">
        <title>Genomic and physiological characterization of two novel Nitrospinaceae genera.</title>
        <authorList>
            <person name="Mueller A.J."/>
            <person name="Jung M.-Y."/>
            <person name="Strachan C.R."/>
            <person name="Herbold C.W."/>
            <person name="Kirkegaard R.H."/>
            <person name="Daims H."/>
        </authorList>
    </citation>
    <scope>NUCLEOTIDE SEQUENCE [LARGE SCALE GENOMIC DNA]</scope>
    <source>
        <strain evidence="3">EB</strain>
    </source>
</reference>
<dbReference type="PANTHER" id="PTHR43630">
    <property type="entry name" value="POLY-BETA-1,6-N-ACETYL-D-GLUCOSAMINE SYNTHASE"/>
    <property type="match status" value="1"/>
</dbReference>
<comment type="similarity">
    <text evidence="1">Belongs to the glycosyltransferase 2 family. WaaE/KdtX subfamily.</text>
</comment>
<evidence type="ECO:0000313" key="3">
    <source>
        <dbReference type="EMBL" id="QPJ61196.1"/>
    </source>
</evidence>
<dbReference type="InterPro" id="IPR029044">
    <property type="entry name" value="Nucleotide-diphossugar_trans"/>
</dbReference>
<dbReference type="SUPFAM" id="SSF53448">
    <property type="entry name" value="Nucleotide-diphospho-sugar transferases"/>
    <property type="match status" value="1"/>
</dbReference>
<dbReference type="Pfam" id="PF00535">
    <property type="entry name" value="Glycos_transf_2"/>
    <property type="match status" value="1"/>
</dbReference>
<dbReference type="Proteomes" id="UP000594688">
    <property type="component" value="Chromosome"/>
</dbReference>
<dbReference type="Gene3D" id="3.90.550.10">
    <property type="entry name" value="Spore Coat Polysaccharide Biosynthesis Protein SpsA, Chain A"/>
    <property type="match status" value="1"/>
</dbReference>
<organism evidence="3 4">
    <name type="scientific">Candidatus Nitronauta litoralis</name>
    <dbReference type="NCBI Taxonomy" id="2705533"/>
    <lineage>
        <taxon>Bacteria</taxon>
        <taxon>Pseudomonadati</taxon>
        <taxon>Nitrospinota/Tectimicrobiota group</taxon>
        <taxon>Nitrospinota</taxon>
        <taxon>Nitrospinia</taxon>
        <taxon>Nitrospinales</taxon>
        <taxon>Nitrospinaceae</taxon>
        <taxon>Candidatus Nitronauta</taxon>
    </lineage>
</organism>
<dbReference type="PANTHER" id="PTHR43630:SF2">
    <property type="entry name" value="GLYCOSYLTRANSFERASE"/>
    <property type="match status" value="1"/>
</dbReference>
<feature type="domain" description="Glycosyltransferase 2-like" evidence="2">
    <location>
        <begin position="11"/>
        <end position="127"/>
    </location>
</feature>
<evidence type="ECO:0000313" key="4">
    <source>
        <dbReference type="Proteomes" id="UP000594688"/>
    </source>
</evidence>
<evidence type="ECO:0000259" key="2">
    <source>
        <dbReference type="Pfam" id="PF00535"/>
    </source>
</evidence>
<proteinExistence type="inferred from homology"/>
<dbReference type="GO" id="GO:0016740">
    <property type="term" value="F:transferase activity"/>
    <property type="evidence" value="ECO:0007669"/>
    <property type="project" value="UniProtKB-KW"/>
</dbReference>
<dbReference type="AlphaFoldDB" id="A0A7T0BUI2"/>
<protein>
    <submittedName>
        <fullName evidence="3">Glycosyltransferase family 2 protein</fullName>
    </submittedName>
</protein>
<keyword evidence="3" id="KW-0808">Transferase</keyword>
<dbReference type="EMBL" id="CP048685">
    <property type="protein sequence ID" value="QPJ61196.1"/>
    <property type="molecule type" value="Genomic_DNA"/>
</dbReference>
<accession>A0A7T0BUI2</accession>
<name>A0A7T0BUI2_9BACT</name>
<gene>
    <name evidence="3" type="ORF">G3M70_04550</name>
</gene>
<dbReference type="InterPro" id="IPR001173">
    <property type="entry name" value="Glyco_trans_2-like"/>
</dbReference>
<sequence>MTSHLQKNRVSVVLATRNEESNIGRCLDSLLEQTHPDIEIIVVDNQSKDRTREIAKEYQVPVLNLPDHINLDGILNFRGAQVNLGVSRSTGEYLFFPDADMTFDKELLAEAVEQLKTYSALYIPEIIMGKGWLGKIRNFERSFYEMTCIDAPRLVRRTLYEEVKGFDEKEIAFAPDDWDLAKKFKKQGAHFQITTNKKYHHEEWLDLKTYLKKKSEYTSTFDNYIAKWGKSDPDIKKQFGIGYRYFGVFLENGKWKKLLAHPLLTLGMYFLRFRVGVIYLLKNSSK</sequence>